<dbReference type="Proteomes" id="UP001501094">
    <property type="component" value="Unassembled WGS sequence"/>
</dbReference>
<evidence type="ECO:0000313" key="2">
    <source>
        <dbReference type="Proteomes" id="UP001501094"/>
    </source>
</evidence>
<dbReference type="PANTHER" id="PTHR36451">
    <property type="entry name" value="PAPS-DEPENDENT SULFOTRANSFERASE STF3"/>
    <property type="match status" value="1"/>
</dbReference>
<sequence length="405" mass="45410">MKRTSRTASVLNTLVRPLVKGPEDPAGAWAKACAEAEEEIGYRDPAFTEGFRVLLESSAAQPNLAPLGWVFTLGELTTRYTNRLRVLKVLTEHPEVADEPIKAPVFVCGLPRTATTLTHRVLAMAPAHRGPLSWEMKNIGLAEPGVEKKMIASVNQESRITGVLIPALAHQHPSGPTVPEESMMVLPHGLYWEVLHGDLPGYRAWLREHDMVPDYVYLKQALQVLQHGRPRKRWILKYPGHVAEMAQAREVFPDATFVWTHRDPTTVIGSACSLSETLWGLYQTSPDLAAIGRKNMDIFSTWIEQGLESRLSLPASAIVDVPYHRLSADPYAEVPRLYQAIGARWTVDDEANLAAVLAKPKKARPHRYELARYGLDEVEVARRFETYTRLLDHIDEREAPPVTDF</sequence>
<comment type="caution">
    <text evidence="1">The sequence shown here is derived from an EMBL/GenBank/DDBJ whole genome shotgun (WGS) entry which is preliminary data.</text>
</comment>
<evidence type="ECO:0000313" key="1">
    <source>
        <dbReference type="EMBL" id="GAA1849014.1"/>
    </source>
</evidence>
<dbReference type="EMBL" id="BAAANL010000001">
    <property type="protein sequence ID" value="GAA1849014.1"/>
    <property type="molecule type" value="Genomic_DNA"/>
</dbReference>
<dbReference type="SUPFAM" id="SSF52540">
    <property type="entry name" value="P-loop containing nucleoside triphosphate hydrolases"/>
    <property type="match status" value="1"/>
</dbReference>
<dbReference type="PANTHER" id="PTHR36451:SF1">
    <property type="entry name" value="OMEGA-HYDROXY-BETA-DIHYDROMENAQUINONE-9 SULFOTRANSFERASE STF3"/>
    <property type="match status" value="1"/>
</dbReference>
<dbReference type="Gene3D" id="3.40.50.300">
    <property type="entry name" value="P-loop containing nucleotide triphosphate hydrolases"/>
    <property type="match status" value="1"/>
</dbReference>
<dbReference type="InterPro" id="IPR052736">
    <property type="entry name" value="Stf3_sulfotransferase"/>
</dbReference>
<dbReference type="Pfam" id="PF13469">
    <property type="entry name" value="Sulfotransfer_3"/>
    <property type="match status" value="1"/>
</dbReference>
<proteinExistence type="predicted"/>
<gene>
    <name evidence="1" type="ORF">GCM10009751_01500</name>
</gene>
<accession>A0ABN2N288</accession>
<name>A0ABN2N288_9MICO</name>
<dbReference type="RefSeq" id="WP_344098756.1">
    <property type="nucleotide sequence ID" value="NZ_BAAANL010000001.1"/>
</dbReference>
<dbReference type="InterPro" id="IPR027417">
    <property type="entry name" value="P-loop_NTPase"/>
</dbReference>
<protein>
    <submittedName>
        <fullName evidence="1">Sulfotransferase</fullName>
    </submittedName>
</protein>
<organism evidence="1 2">
    <name type="scientific">Myceligenerans crystallogenes</name>
    <dbReference type="NCBI Taxonomy" id="316335"/>
    <lineage>
        <taxon>Bacteria</taxon>
        <taxon>Bacillati</taxon>
        <taxon>Actinomycetota</taxon>
        <taxon>Actinomycetes</taxon>
        <taxon>Micrococcales</taxon>
        <taxon>Promicromonosporaceae</taxon>
        <taxon>Myceligenerans</taxon>
    </lineage>
</organism>
<reference evidence="1 2" key="1">
    <citation type="journal article" date="2019" name="Int. J. Syst. Evol. Microbiol.">
        <title>The Global Catalogue of Microorganisms (GCM) 10K type strain sequencing project: providing services to taxonomists for standard genome sequencing and annotation.</title>
        <authorList>
            <consortium name="The Broad Institute Genomics Platform"/>
            <consortium name="The Broad Institute Genome Sequencing Center for Infectious Disease"/>
            <person name="Wu L."/>
            <person name="Ma J."/>
        </authorList>
    </citation>
    <scope>NUCLEOTIDE SEQUENCE [LARGE SCALE GENOMIC DNA]</scope>
    <source>
        <strain evidence="1 2">JCM 14326</strain>
    </source>
</reference>
<keyword evidence="2" id="KW-1185">Reference proteome</keyword>